<feature type="compositionally biased region" description="Acidic residues" evidence="3">
    <location>
        <begin position="950"/>
        <end position="964"/>
    </location>
</feature>
<feature type="region of interest" description="Disordered" evidence="3">
    <location>
        <begin position="1078"/>
        <end position="1214"/>
    </location>
</feature>
<dbReference type="Proteomes" id="UP000651475">
    <property type="component" value="Unassembled WGS sequence"/>
</dbReference>
<name>A0ABR7DJQ3_9BACT</name>
<keyword evidence="1" id="KW-0802">TPR repeat</keyword>
<evidence type="ECO:0000256" key="3">
    <source>
        <dbReference type="SAM" id="MobiDB-lite"/>
    </source>
</evidence>
<dbReference type="InterPro" id="IPR019734">
    <property type="entry name" value="TPR_rpt"/>
</dbReference>
<feature type="compositionally biased region" description="Acidic residues" evidence="3">
    <location>
        <begin position="531"/>
        <end position="545"/>
    </location>
</feature>
<reference evidence="4 5" key="1">
    <citation type="submission" date="2020-08" db="EMBL/GenBank/DDBJ databases">
        <title>Genome public.</title>
        <authorList>
            <person name="Liu C."/>
            <person name="Sun Q."/>
        </authorList>
    </citation>
    <scope>NUCLEOTIDE SEQUENCE [LARGE SCALE GENOMIC DNA]</scope>
    <source>
        <strain evidence="4 5">NSJ-79</strain>
    </source>
</reference>
<keyword evidence="2" id="KW-0175">Coiled coil</keyword>
<feature type="repeat" description="TPR" evidence="1">
    <location>
        <begin position="318"/>
        <end position="351"/>
    </location>
</feature>
<dbReference type="SUPFAM" id="SSF81901">
    <property type="entry name" value="HCP-like"/>
    <property type="match status" value="1"/>
</dbReference>
<gene>
    <name evidence="4" type="ORF">H8S65_02545</name>
</gene>
<feature type="region of interest" description="Disordered" evidence="3">
    <location>
        <begin position="942"/>
        <end position="1004"/>
    </location>
</feature>
<evidence type="ECO:0000313" key="5">
    <source>
        <dbReference type="Proteomes" id="UP000651475"/>
    </source>
</evidence>
<evidence type="ECO:0000313" key="4">
    <source>
        <dbReference type="EMBL" id="MBC5631660.1"/>
    </source>
</evidence>
<comment type="caution">
    <text evidence="4">The sequence shown here is derived from an EMBL/GenBank/DDBJ whole genome shotgun (WGS) entry which is preliminary data.</text>
</comment>
<feature type="compositionally biased region" description="Basic and acidic residues" evidence="3">
    <location>
        <begin position="970"/>
        <end position="989"/>
    </location>
</feature>
<keyword evidence="5" id="KW-1185">Reference proteome</keyword>
<sequence length="1214" mass="138733">MKKGFYYIIALLIVSLFWSCSTKKNTKASRFYHAFNSRYNIYFNGKTSFDEALLSMQNGYKESYSDMILMYPVSAQPKDKPETGGPFDRAIEKSNKAIKLHSIKAKPPKKPGWRNDPKQRAWQEQEEYNPFLKKCWLMMGQAQFYNADFLQASATFSYIARHYAHDEEVACEARLWQARCYSEMEWFYEAEDILGKLNTNGIPRKNLNRYATVYADYLVKNKQYEEAVPYFKTAIKAEKNRRQRTRMKYLLGQIYAEQDQNGLAYQMFGQVIKANPPYELEFAARIRQTEVFTGGNFQKVVKMLQRMAKSDKNKDLLDQVYYALGNVYMSREDTVNAIKNYELGVEKSTQNGLDKAICQIKLGDLYFQKRDYVKAQPNFSGALSGIRKEYKDYERVSKLSAILDELVVHVEAVHLQDSLQTLAKMPEAERLAVIDKIIEQVKKEEEEAKALAEKEAYLAEQEAKGTGIDRPGTETGGITLPTTSGGSGFYFYNPQAVSQGKTAFQRKWGRRALEDNWRRRKKEMSTFNENMADENEGATEGEAGEPGEMAADSLEAGLEPVASDDPKTREYYIQQLPLTPEDIEASNIIIEDGLYNMAMIYKDKLEDIPLATEAFEELERRFPKHNHLLESYYQVYLMALRSGNQVLAATYKNKLATTFPESDYAIAIADPNYEYNIRMMDKVQDSIYQATYASYLAEDTVTVRRNYRDVSAKYPLADLLPKFMFLEALTYVQAGDAEGFKNALKALVEKYPTADVTELAGEMLKGVLRGRMMVQGGIKGMSWNLRFGVGDDGTLSAADSARVFTAEPNTSYRMLLMYPAGTIDRNQLLFAVAAYNFANFMVKEFDLSFEEAGPMSMLTIHGFFNLDEILHYYKMIYGADGYAAALDKNVAILPISDDNYETLMRGKTLEEYVEFFQENFGEAAPELAVRWKARMAAEQIKEEEAKAEAEAEEAEAQDSEDIPEETPAAEIREEKPEPVKKTVRPKEQQKQQAAEEAVVSPAVKDTIPVELPPVDTTTVRKPETILPADADTLSVSVQPAAKDTVAPTSSDTVPAVVAPVEQPKELTLKEIEELRKREAAEAEARKEEARKAFEAQQKAEKELQEQKAKENEELLKKQKAEEEALLKAKADREKQLERDRKAKLQQVEAERKAKLKAREELRKQKEREYKDRLKQKEKERKQKEREYKEKLKAKEKARREALKAKEAAAKAKRR</sequence>
<feature type="coiled-coil region" evidence="2">
    <location>
        <begin position="434"/>
        <end position="462"/>
    </location>
</feature>
<protein>
    <submittedName>
        <fullName evidence="4">Cell envelope integrity protein TolA</fullName>
    </submittedName>
</protein>
<evidence type="ECO:0000256" key="1">
    <source>
        <dbReference type="PROSITE-ProRule" id="PRU00339"/>
    </source>
</evidence>
<dbReference type="Gene3D" id="1.25.40.10">
    <property type="entry name" value="Tetratricopeptide repeat domain"/>
    <property type="match status" value="3"/>
</dbReference>
<feature type="repeat" description="TPR" evidence="1">
    <location>
        <begin position="245"/>
        <end position="278"/>
    </location>
</feature>
<dbReference type="Pfam" id="PF13181">
    <property type="entry name" value="TPR_8"/>
    <property type="match status" value="1"/>
</dbReference>
<dbReference type="RefSeq" id="WP_186928400.1">
    <property type="nucleotide sequence ID" value="NZ_JACOOJ010000003.1"/>
</dbReference>
<feature type="region of interest" description="Disordered" evidence="3">
    <location>
        <begin position="525"/>
        <end position="547"/>
    </location>
</feature>
<organism evidence="4 5">
    <name type="scientific">Parabacteroides hominis</name>
    <dbReference type="NCBI Taxonomy" id="2763057"/>
    <lineage>
        <taxon>Bacteria</taxon>
        <taxon>Pseudomonadati</taxon>
        <taxon>Bacteroidota</taxon>
        <taxon>Bacteroidia</taxon>
        <taxon>Bacteroidales</taxon>
        <taxon>Tannerellaceae</taxon>
        <taxon>Parabacteroides</taxon>
    </lineage>
</organism>
<dbReference type="SMART" id="SM00028">
    <property type="entry name" value="TPR"/>
    <property type="match status" value="4"/>
</dbReference>
<accession>A0ABR7DJQ3</accession>
<proteinExistence type="predicted"/>
<evidence type="ECO:0000256" key="2">
    <source>
        <dbReference type="SAM" id="Coils"/>
    </source>
</evidence>
<dbReference type="EMBL" id="JACOOJ010000003">
    <property type="protein sequence ID" value="MBC5631660.1"/>
    <property type="molecule type" value="Genomic_DNA"/>
</dbReference>
<dbReference type="InterPro" id="IPR011990">
    <property type="entry name" value="TPR-like_helical_dom_sf"/>
</dbReference>
<dbReference type="PROSITE" id="PS50005">
    <property type="entry name" value="TPR"/>
    <property type="match status" value="2"/>
</dbReference>